<dbReference type="STRING" id="61424.A0A2T9Z514"/>
<dbReference type="GO" id="GO:0034486">
    <property type="term" value="P:vacuolar transmembrane transport"/>
    <property type="evidence" value="ECO:0007669"/>
    <property type="project" value="UniProtKB-ARBA"/>
</dbReference>
<evidence type="ECO:0000256" key="3">
    <source>
        <dbReference type="ARBA" id="ARBA00022989"/>
    </source>
</evidence>
<evidence type="ECO:0000256" key="7">
    <source>
        <dbReference type="SAM" id="MobiDB-lite"/>
    </source>
</evidence>
<dbReference type="InterPro" id="IPR006603">
    <property type="entry name" value="PQ-loop_rpt"/>
</dbReference>
<dbReference type="AlphaFoldDB" id="A0A2T9Z514"/>
<comment type="similarity">
    <text evidence="5">Belongs to the laat-1 family.</text>
</comment>
<protein>
    <recommendedName>
        <fullName evidence="11">PQ-loop repeat-containing protein</fullName>
    </recommendedName>
</protein>
<dbReference type="EMBL" id="MBFT01000024">
    <property type="protein sequence ID" value="PVU99683.1"/>
    <property type="molecule type" value="Genomic_DNA"/>
</dbReference>
<sequence>MINLLLAPTPFRHLISQILGYISIFFSVIVTVPQIVENYNNKSGESVSEALLWIWVVGDFLNFIGSAMQGLIFTAVLIASYFVLTSFIIIFQTYYYRIYYVNKQKINHSRQDTETEVLIESSVSGSYGTYGSSSSSTTPNIVKNPSKDVKQSTPETVSKGYKLVNMSLVLLVLGTVTYLIYYFVFIEKSFMKTTFDSEELQFWPQLFGYLSAFLYAISRVPQIMKNYYNKSCEGLSLLMFIFTVMSNLTYVASFFADSTDMKDVIVALPWILGGVISPFLDFVIFYQFYIYKKVVPAEPNNTEN</sequence>
<accession>A0A2T9Z514</accession>
<dbReference type="InterPro" id="IPR051415">
    <property type="entry name" value="LAAT-1"/>
</dbReference>
<keyword evidence="4 8" id="KW-0472">Membrane</keyword>
<feature type="transmembrane region" description="Helical" evidence="8">
    <location>
        <begin position="71"/>
        <end position="96"/>
    </location>
</feature>
<evidence type="ECO:0000256" key="8">
    <source>
        <dbReference type="SAM" id="Phobius"/>
    </source>
</evidence>
<dbReference type="GO" id="GO:0098852">
    <property type="term" value="C:lytic vacuole membrane"/>
    <property type="evidence" value="ECO:0007669"/>
    <property type="project" value="UniProtKB-ARBA"/>
</dbReference>
<dbReference type="PANTHER" id="PTHR16201">
    <property type="entry name" value="SEVEN TRANSMEMBRANE PROTEIN 1-RELATED"/>
    <property type="match status" value="1"/>
</dbReference>
<dbReference type="Gene3D" id="1.20.1280.290">
    <property type="match status" value="2"/>
</dbReference>
<evidence type="ECO:0000256" key="1">
    <source>
        <dbReference type="ARBA" id="ARBA00004141"/>
    </source>
</evidence>
<evidence type="ECO:0000256" key="5">
    <source>
        <dbReference type="ARBA" id="ARBA00038039"/>
    </source>
</evidence>
<feature type="transmembrane region" description="Helical" evidence="8">
    <location>
        <begin position="235"/>
        <end position="255"/>
    </location>
</feature>
<comment type="caution">
    <text evidence="9">The sequence shown here is derived from an EMBL/GenBank/DDBJ whole genome shotgun (WGS) entry which is preliminary data.</text>
</comment>
<feature type="transmembrane region" description="Helical" evidence="8">
    <location>
        <begin position="14"/>
        <end position="35"/>
    </location>
</feature>
<comment type="catalytic activity">
    <reaction evidence="6">
        <text>L-histidine(out) + L-arginine(in) = L-histidine(in) + L-arginine(out)</text>
        <dbReference type="Rhea" id="RHEA:71063"/>
        <dbReference type="ChEBI" id="CHEBI:32682"/>
        <dbReference type="ChEBI" id="CHEBI:57595"/>
    </reaction>
</comment>
<feature type="transmembrane region" description="Helical" evidence="8">
    <location>
        <begin position="206"/>
        <end position="223"/>
    </location>
</feature>
<dbReference type="OrthoDB" id="8048523at2759"/>
<proteinExistence type="inferred from homology"/>
<feature type="transmembrane region" description="Helical" evidence="8">
    <location>
        <begin position="267"/>
        <end position="289"/>
    </location>
</feature>
<keyword evidence="2 8" id="KW-0812">Transmembrane</keyword>
<comment type="subcellular location">
    <subcellularLocation>
        <location evidence="1">Membrane</location>
        <topology evidence="1">Multi-pass membrane protein</topology>
    </subcellularLocation>
</comment>
<dbReference type="SMART" id="SM00679">
    <property type="entry name" value="CTNS"/>
    <property type="match status" value="2"/>
</dbReference>
<evidence type="ECO:0000313" key="10">
    <source>
        <dbReference type="Proteomes" id="UP000245699"/>
    </source>
</evidence>
<organism evidence="9 10">
    <name type="scientific">Furculomyces boomerangus</name>
    <dbReference type="NCBI Taxonomy" id="61424"/>
    <lineage>
        <taxon>Eukaryota</taxon>
        <taxon>Fungi</taxon>
        <taxon>Fungi incertae sedis</taxon>
        <taxon>Zoopagomycota</taxon>
        <taxon>Kickxellomycotina</taxon>
        <taxon>Harpellomycetes</taxon>
        <taxon>Harpellales</taxon>
        <taxon>Harpellaceae</taxon>
        <taxon>Furculomyces</taxon>
    </lineage>
</organism>
<evidence type="ECO:0000256" key="2">
    <source>
        <dbReference type="ARBA" id="ARBA00022692"/>
    </source>
</evidence>
<evidence type="ECO:0000256" key="6">
    <source>
        <dbReference type="ARBA" id="ARBA00050768"/>
    </source>
</evidence>
<dbReference type="PANTHER" id="PTHR16201:SF44">
    <property type="entry name" value="SEVEN TRANSMEMBRANE PROTEIN 1"/>
    <property type="match status" value="1"/>
</dbReference>
<reference evidence="9 10" key="1">
    <citation type="journal article" date="2018" name="MBio">
        <title>Comparative Genomics Reveals the Core Gene Toolbox for the Fungus-Insect Symbiosis.</title>
        <authorList>
            <person name="Wang Y."/>
            <person name="Stata M."/>
            <person name="Wang W."/>
            <person name="Stajich J.E."/>
            <person name="White M.M."/>
            <person name="Moncalvo J.M."/>
        </authorList>
    </citation>
    <scope>NUCLEOTIDE SEQUENCE [LARGE SCALE GENOMIC DNA]</scope>
    <source>
        <strain evidence="9 10">AUS-77-4</strain>
    </source>
</reference>
<evidence type="ECO:0000256" key="4">
    <source>
        <dbReference type="ARBA" id="ARBA00023136"/>
    </source>
</evidence>
<evidence type="ECO:0000313" key="9">
    <source>
        <dbReference type="EMBL" id="PVU99683.1"/>
    </source>
</evidence>
<dbReference type="GO" id="GO:0015174">
    <property type="term" value="F:basic amino acid transmembrane transporter activity"/>
    <property type="evidence" value="ECO:0007669"/>
    <property type="project" value="UniProtKB-ARBA"/>
</dbReference>
<feature type="region of interest" description="Disordered" evidence="7">
    <location>
        <begin position="130"/>
        <end position="153"/>
    </location>
</feature>
<keyword evidence="3 8" id="KW-1133">Transmembrane helix</keyword>
<evidence type="ECO:0008006" key="11">
    <source>
        <dbReference type="Google" id="ProtNLM"/>
    </source>
</evidence>
<gene>
    <name evidence="9" type="ORF">BB559_000499</name>
</gene>
<dbReference type="FunFam" id="1.20.1280.290:FF:000009">
    <property type="entry name" value="PQ loop repeat family protein"/>
    <property type="match status" value="1"/>
</dbReference>
<name>A0A2T9Z514_9FUNG</name>
<dbReference type="Proteomes" id="UP000245699">
    <property type="component" value="Unassembled WGS sequence"/>
</dbReference>
<keyword evidence="10" id="KW-1185">Reference proteome</keyword>
<feature type="transmembrane region" description="Helical" evidence="8">
    <location>
        <begin position="168"/>
        <end position="186"/>
    </location>
</feature>
<dbReference type="Pfam" id="PF04193">
    <property type="entry name" value="PQ-loop"/>
    <property type="match status" value="2"/>
</dbReference>